<dbReference type="Proteomes" id="UP000414136">
    <property type="component" value="Unassembled WGS sequence"/>
</dbReference>
<dbReference type="AlphaFoldDB" id="A0A5E5A8H8"/>
<evidence type="ECO:0000313" key="2">
    <source>
        <dbReference type="EMBL" id="VVE68803.1"/>
    </source>
</evidence>
<feature type="chain" id="PRO_5023099896" description="Conjugal transfer protein TraN" evidence="1">
    <location>
        <begin position="24"/>
        <end position="429"/>
    </location>
</feature>
<gene>
    <name evidence="2" type="ORF">PCA31118_03044</name>
</gene>
<sequence>MLRTIFKGLLNSALLLWAGIAMAQYPIGTPGMPVGAQPAPWGRCDDMVRMQSFAIDQNLYAYQLGFPGNNGIAARDPSGQTFLRMPAANPTIDAFFVAWNLDLIQISAYLPGPQVIGRCAFASMPSRPVAPTFNANMAATQGVIYQPNPTGLIAVPVGVANNSLGFSPPGIATPADAQRCMSTTQNREQFVACMIPQMLSPTQKDAYACAMQNRGNNLLLSTCLANTVLGGNERKALQQATACYQQYGGDVSKYPLCMATQNFDPKTAATIDCVSQHSKTGQLSAWTAAGCAAGTQFNMNAEATVAVQCAMSTGGEPQAFAACTAGQLTMNELDKCFTVGVGGNGCFGDNNTIVQGLRSLGVSVQNVLGPNSFPVQAWNNMVGDIKNGPGANNEIVKAVRTINHDLTHGLGKNNDLRKVASRLGLGGLF</sequence>
<feature type="signal peptide" evidence="1">
    <location>
        <begin position="1"/>
        <end position="23"/>
    </location>
</feature>
<accession>A0A5E5A8H8</accession>
<protein>
    <recommendedName>
        <fullName evidence="4">Conjugal transfer protein TraN</fullName>
    </recommendedName>
</protein>
<keyword evidence="3" id="KW-1185">Reference proteome</keyword>
<name>A0A5E5A8H8_9BURK</name>
<evidence type="ECO:0008006" key="4">
    <source>
        <dbReference type="Google" id="ProtNLM"/>
    </source>
</evidence>
<dbReference type="EMBL" id="CABPSQ010000004">
    <property type="protein sequence ID" value="VVE68803.1"/>
    <property type="molecule type" value="Genomic_DNA"/>
</dbReference>
<proteinExistence type="predicted"/>
<organism evidence="2 3">
    <name type="scientific">Pandoraea captiosa</name>
    <dbReference type="NCBI Taxonomy" id="2508302"/>
    <lineage>
        <taxon>Bacteria</taxon>
        <taxon>Pseudomonadati</taxon>
        <taxon>Pseudomonadota</taxon>
        <taxon>Betaproteobacteria</taxon>
        <taxon>Burkholderiales</taxon>
        <taxon>Burkholderiaceae</taxon>
        <taxon>Pandoraea</taxon>
    </lineage>
</organism>
<reference evidence="2 3" key="1">
    <citation type="submission" date="2019-08" db="EMBL/GenBank/DDBJ databases">
        <authorList>
            <person name="Peeters C."/>
        </authorList>
    </citation>
    <scope>NUCLEOTIDE SEQUENCE [LARGE SCALE GENOMIC DNA]</scope>
    <source>
        <strain evidence="2 3">LMG 31118</strain>
    </source>
</reference>
<keyword evidence="1" id="KW-0732">Signal</keyword>
<evidence type="ECO:0000256" key="1">
    <source>
        <dbReference type="SAM" id="SignalP"/>
    </source>
</evidence>
<evidence type="ECO:0000313" key="3">
    <source>
        <dbReference type="Proteomes" id="UP000414136"/>
    </source>
</evidence>